<evidence type="ECO:0000313" key="1">
    <source>
        <dbReference type="EMBL" id="MBP0460465.1"/>
    </source>
</evidence>
<sequence>MADHRDPNELAWLTSLDYRALTHPVAKSAVSAYKAAHAMEPRDSPSSDAFGRKQWERRLRLESMAAANKLVYTPSLGVDPLVGSGALTGGFHDRGSCVVDVLTSADHLVTVLSRGTYSRSPSPSDWRKYVAVRLGDESRPELRVESRARPHKKARDAFDRIFEARTGRGWDARELDAHNSHLPSEEPEHLGLPQAIRMVRAVAKESQAAQDAAVFDAELRQVMVENAEGLDVTVAKGVMFVSRPAKNTDELIDPALLRELFARAIPLASALEKATRNPVLRYSPPDGQS</sequence>
<comment type="caution">
    <text evidence="1">The sequence shown here is derived from an EMBL/GenBank/DDBJ whole genome shotgun (WGS) entry which is preliminary data.</text>
</comment>
<organism evidence="1 2">
    <name type="scientific">Streptomyces montanisoli</name>
    <dbReference type="NCBI Taxonomy" id="2798581"/>
    <lineage>
        <taxon>Bacteria</taxon>
        <taxon>Bacillati</taxon>
        <taxon>Actinomycetota</taxon>
        <taxon>Actinomycetes</taxon>
        <taxon>Kitasatosporales</taxon>
        <taxon>Streptomycetaceae</taxon>
        <taxon>Streptomyces</taxon>
    </lineage>
</organism>
<dbReference type="AlphaFoldDB" id="A0A940RXD7"/>
<dbReference type="RefSeq" id="WP_209343026.1">
    <property type="nucleotide sequence ID" value="NZ_JAGIQL010000116.1"/>
</dbReference>
<dbReference type="Proteomes" id="UP000670475">
    <property type="component" value="Unassembled WGS sequence"/>
</dbReference>
<gene>
    <name evidence="1" type="ORF">JFN87_23670</name>
</gene>
<proteinExistence type="predicted"/>
<keyword evidence="2" id="KW-1185">Reference proteome</keyword>
<dbReference type="EMBL" id="JAGIQL010000116">
    <property type="protein sequence ID" value="MBP0460465.1"/>
    <property type="molecule type" value="Genomic_DNA"/>
</dbReference>
<reference evidence="1" key="1">
    <citation type="submission" date="2021-03" db="EMBL/GenBank/DDBJ databases">
        <title>Whole genome sequence of Streptomyces bomunensis MMS17-BM035.</title>
        <authorList>
            <person name="Lee J.H."/>
        </authorList>
    </citation>
    <scope>NUCLEOTIDE SEQUENCE</scope>
    <source>
        <strain evidence="1">MMS17-BM035</strain>
    </source>
</reference>
<accession>A0A940RXD7</accession>
<protein>
    <submittedName>
        <fullName evidence="1">Uncharacterized protein</fullName>
    </submittedName>
</protein>
<evidence type="ECO:0000313" key="2">
    <source>
        <dbReference type="Proteomes" id="UP000670475"/>
    </source>
</evidence>
<name>A0A940RXD7_9ACTN</name>